<feature type="transmembrane region" description="Helical" evidence="1">
    <location>
        <begin position="277"/>
        <end position="303"/>
    </location>
</feature>
<feature type="transmembrane region" description="Helical" evidence="1">
    <location>
        <begin position="486"/>
        <end position="506"/>
    </location>
</feature>
<evidence type="ECO:0000313" key="2">
    <source>
        <dbReference type="EMBL" id="UUF08372.1"/>
    </source>
</evidence>
<feature type="transmembrane region" description="Helical" evidence="1">
    <location>
        <begin position="63"/>
        <end position="83"/>
    </location>
</feature>
<dbReference type="Proteomes" id="UP001058072">
    <property type="component" value="Chromosome"/>
</dbReference>
<feature type="transmembrane region" description="Helical" evidence="1">
    <location>
        <begin position="335"/>
        <end position="354"/>
    </location>
</feature>
<evidence type="ECO:0000256" key="1">
    <source>
        <dbReference type="SAM" id="Phobius"/>
    </source>
</evidence>
<reference evidence="2" key="1">
    <citation type="submission" date="2021-03" db="EMBL/GenBank/DDBJ databases">
        <title>Comparative Genomics and Metabolomics in the genus Turicibacter.</title>
        <authorList>
            <person name="Maki J."/>
            <person name="Looft T."/>
        </authorList>
    </citation>
    <scope>NUCLEOTIDE SEQUENCE</scope>
    <source>
        <strain evidence="2">ISU324</strain>
    </source>
</reference>
<feature type="transmembrane region" description="Helical" evidence="1">
    <location>
        <begin position="416"/>
        <end position="443"/>
    </location>
</feature>
<evidence type="ECO:0000313" key="3">
    <source>
        <dbReference type="Proteomes" id="UP001058072"/>
    </source>
</evidence>
<feature type="transmembrane region" description="Helical" evidence="1">
    <location>
        <begin position="219"/>
        <end position="236"/>
    </location>
</feature>
<feature type="transmembrane region" description="Helical" evidence="1">
    <location>
        <begin position="515"/>
        <end position="535"/>
    </location>
</feature>
<feature type="transmembrane region" description="Helical" evidence="1">
    <location>
        <begin position="164"/>
        <end position="184"/>
    </location>
</feature>
<gene>
    <name evidence="2" type="ORF">J0J70_12500</name>
</gene>
<feature type="transmembrane region" description="Helical" evidence="1">
    <location>
        <begin position="455"/>
        <end position="480"/>
    </location>
</feature>
<feature type="transmembrane region" description="Helical" evidence="1">
    <location>
        <begin position="248"/>
        <end position="265"/>
    </location>
</feature>
<proteinExistence type="predicted"/>
<feature type="transmembrane region" description="Helical" evidence="1">
    <location>
        <begin position="375"/>
        <end position="396"/>
    </location>
</feature>
<dbReference type="Pfam" id="PF19554">
    <property type="entry name" value="DUF6077"/>
    <property type="match status" value="1"/>
</dbReference>
<dbReference type="AlphaFoldDB" id="A0A9Q9CPM5"/>
<protein>
    <submittedName>
        <fullName evidence="2">Uncharacterized protein</fullName>
    </submittedName>
</protein>
<feature type="transmembrane region" description="Helical" evidence="1">
    <location>
        <begin position="37"/>
        <end position="57"/>
    </location>
</feature>
<dbReference type="InterPro" id="IPR045723">
    <property type="entry name" value="DUF6077"/>
</dbReference>
<name>A0A9Q9CPM5_9FIRM</name>
<keyword evidence="1" id="KW-0472">Membrane</keyword>
<dbReference type="RefSeq" id="WP_212724108.1">
    <property type="nucleotide sequence ID" value="NZ_CP071250.1"/>
</dbReference>
<organism evidence="2 3">
    <name type="scientific">Turicibacter bilis</name>
    <dbReference type="NCBI Taxonomy" id="2735723"/>
    <lineage>
        <taxon>Bacteria</taxon>
        <taxon>Bacillati</taxon>
        <taxon>Bacillota</taxon>
        <taxon>Erysipelotrichia</taxon>
        <taxon>Erysipelotrichales</taxon>
        <taxon>Turicibacteraceae</taxon>
        <taxon>Turicibacter</taxon>
    </lineage>
</organism>
<keyword evidence="1" id="KW-0812">Transmembrane</keyword>
<accession>A0A9Q9CPM5</accession>
<sequence length="693" mass="81947">MKLLLVIILFLVYFHYIGNYIYQVFNKYLYWNKFKFPIGFITTIGMIQLVSFPMTYLHVSMKVASMVYLFILATLFLLATIYFIWKRIHHSYLSSEKNLREHLFLGLIVIGFSGLHLALTFFTNSLNVASSDQSFYITWIENNVNADQINMITPLTGVISPLHLFYNFQSYFVFLSFISQLFALPSILISVWAAPVILLTFIATSILNACSYFKIKHKGLIFCFFVIAFIFNFWPIESLAKYNMYIGHLRSYIFIFIIILYYELFNKNKLSYVFTNLVWLAAIAVQSTALFNGYLFIAALILYDLFIAKKKLIFELFKSSLALHLYLFFFLRYSWHYKISTAGLILVLIGLLMDKVPVIKEKIITWIYHDNMKKAVIWGYGALVLLVLIITNYRYINPPISSSYFVEYLSDYYFNNTYYSLMPFSLLNTTLKLIFLGLNIYLITKVKTLKDPMKFFIQLQIIFFIFFYNPLVAPFISTFITGSVFFRLRDVIYFVPFTIVCFLYAMEHFKYGKKFIVGVTILGGLLGIINIYEYLTFSYNKIPDPMNYEYAYRLPRDTVKVAQFLDEYITNESSVDDEKVNRPLVYSMNRQINYFSHSYEMFYTIHEERNLKNINMEESLKALDKYALEELVVNSENYKDELYRYGWMLLKHNIDFIVLDNSVSKSIKTMTTQYYDKIYNNDTFSVYELKKRR</sequence>
<feature type="transmembrane region" description="Helical" evidence="1">
    <location>
        <begin position="191"/>
        <end position="213"/>
    </location>
</feature>
<keyword evidence="1" id="KW-1133">Transmembrane helix</keyword>
<feature type="transmembrane region" description="Helical" evidence="1">
    <location>
        <begin position="6"/>
        <end position="25"/>
    </location>
</feature>
<feature type="transmembrane region" description="Helical" evidence="1">
    <location>
        <begin position="103"/>
        <end position="122"/>
    </location>
</feature>
<dbReference type="EMBL" id="CP071250">
    <property type="protein sequence ID" value="UUF08372.1"/>
    <property type="molecule type" value="Genomic_DNA"/>
</dbReference>